<evidence type="ECO:0000256" key="6">
    <source>
        <dbReference type="ARBA" id="ARBA00012513"/>
    </source>
</evidence>
<dbReference type="InterPro" id="IPR046349">
    <property type="entry name" value="C1-like_sf"/>
</dbReference>
<dbReference type="Gene3D" id="1.20.5.730">
    <property type="entry name" value="Single helix bin"/>
    <property type="match status" value="1"/>
</dbReference>
<keyword evidence="7" id="KW-1003">Cell membrane</keyword>
<keyword evidence="12" id="KW-0479">Metal-binding</keyword>
<dbReference type="InterPro" id="IPR050839">
    <property type="entry name" value="Rho-assoc_Ser/Thr_Kinase"/>
</dbReference>
<dbReference type="Gene3D" id="3.30.60.20">
    <property type="match status" value="1"/>
</dbReference>
<evidence type="ECO:0000256" key="23">
    <source>
        <dbReference type="PROSITE-ProRule" id="PRU10141"/>
    </source>
</evidence>
<proteinExistence type="inferred from homology"/>
<dbReference type="GO" id="GO:0072518">
    <property type="term" value="F:Rho-dependent protein serine/threonine kinase activity"/>
    <property type="evidence" value="ECO:0007669"/>
    <property type="project" value="TreeGrafter"/>
</dbReference>
<feature type="domain" description="AGC-kinase C-terminal" evidence="28">
    <location>
        <begin position="307"/>
        <end position="377"/>
    </location>
</feature>
<dbReference type="GO" id="GO:0030866">
    <property type="term" value="P:cortical actin cytoskeleton organization"/>
    <property type="evidence" value="ECO:0007669"/>
    <property type="project" value="TreeGrafter"/>
</dbReference>
<dbReference type="GO" id="GO:1901888">
    <property type="term" value="P:regulation of cell junction assembly"/>
    <property type="evidence" value="ECO:0007669"/>
    <property type="project" value="TreeGrafter"/>
</dbReference>
<evidence type="ECO:0000256" key="1">
    <source>
        <dbReference type="ARBA" id="ARBA00001946"/>
    </source>
</evidence>
<dbReference type="SMART" id="SM00133">
    <property type="entry name" value="S_TK_X"/>
    <property type="match status" value="1"/>
</dbReference>
<evidence type="ECO:0000256" key="19">
    <source>
        <dbReference type="ARBA" id="ARBA00023054"/>
    </source>
</evidence>
<keyword evidence="20" id="KW-0472">Membrane</keyword>
<evidence type="ECO:0000256" key="15">
    <source>
        <dbReference type="ARBA" id="ARBA00022777"/>
    </source>
</evidence>
<evidence type="ECO:0000256" key="18">
    <source>
        <dbReference type="ARBA" id="ARBA00022842"/>
    </source>
</evidence>
<dbReference type="SMART" id="SM00220">
    <property type="entry name" value="S_TKc"/>
    <property type="match status" value="1"/>
</dbReference>
<dbReference type="PANTHER" id="PTHR22988:SF28">
    <property type="entry name" value="RHO-ASSOCIATED PROTEIN KINASE 2"/>
    <property type="match status" value="1"/>
</dbReference>
<evidence type="ECO:0000256" key="17">
    <source>
        <dbReference type="ARBA" id="ARBA00022840"/>
    </source>
</evidence>
<dbReference type="InterPro" id="IPR002219">
    <property type="entry name" value="PKC_DAG/PE"/>
</dbReference>
<dbReference type="GO" id="GO:0048598">
    <property type="term" value="P:embryonic morphogenesis"/>
    <property type="evidence" value="ECO:0007669"/>
    <property type="project" value="TreeGrafter"/>
</dbReference>
<feature type="domain" description="Protein kinase" evidence="26">
    <location>
        <begin position="44"/>
        <end position="306"/>
    </location>
</feature>
<dbReference type="STRING" id="28743.ENSCVAP00000000987"/>
<feature type="compositionally biased region" description="Polar residues" evidence="25">
    <location>
        <begin position="1272"/>
        <end position="1285"/>
    </location>
</feature>
<dbReference type="GO" id="GO:0000281">
    <property type="term" value="P:mitotic cytokinesis"/>
    <property type="evidence" value="ECO:0007669"/>
    <property type="project" value="TreeGrafter"/>
</dbReference>
<evidence type="ECO:0000256" key="22">
    <source>
        <dbReference type="PROSITE-ProRule" id="PRU01206"/>
    </source>
</evidence>
<dbReference type="Gene3D" id="1.10.510.10">
    <property type="entry name" value="Transferase(Phosphotransferase) domain 1"/>
    <property type="match status" value="1"/>
</dbReference>
<feature type="domain" description="Phorbol-ester/DAG-type" evidence="27">
    <location>
        <begin position="1136"/>
        <end position="1191"/>
    </location>
</feature>
<evidence type="ECO:0000256" key="8">
    <source>
        <dbReference type="ARBA" id="ARBA00022490"/>
    </source>
</evidence>
<evidence type="ECO:0000256" key="25">
    <source>
        <dbReference type="SAM" id="MobiDB-lite"/>
    </source>
</evidence>
<evidence type="ECO:0000256" key="16">
    <source>
        <dbReference type="ARBA" id="ARBA00022833"/>
    </source>
</evidence>
<keyword evidence="10" id="KW-0597">Phosphoprotein</keyword>
<name>A0A3Q2C8I3_CYPVA</name>
<keyword evidence="11" id="KW-0808">Transferase</keyword>
<dbReference type="SUPFAM" id="SSF56112">
    <property type="entry name" value="Protein kinase-like (PK-like)"/>
    <property type="match status" value="1"/>
</dbReference>
<evidence type="ECO:0000256" key="21">
    <source>
        <dbReference type="ARBA" id="ARBA00023212"/>
    </source>
</evidence>
<dbReference type="GO" id="GO:0005524">
    <property type="term" value="F:ATP binding"/>
    <property type="evidence" value="ECO:0007669"/>
    <property type="project" value="UniProtKB-UniRule"/>
</dbReference>
<dbReference type="PROSITE" id="PS00108">
    <property type="entry name" value="PROTEIN_KINASE_ST"/>
    <property type="match status" value="1"/>
</dbReference>
<feature type="coiled-coil region" evidence="24">
    <location>
        <begin position="380"/>
        <end position="935"/>
    </location>
</feature>
<comment type="similarity">
    <text evidence="5">Belongs to the protein kinase superfamily. AGC Ser/Thr protein kinase family.</text>
</comment>
<dbReference type="FunFam" id="1.20.5.730:FF:000001">
    <property type="entry name" value="rho-associated protein kinase 2"/>
    <property type="match status" value="1"/>
</dbReference>
<dbReference type="CDD" id="cd22250">
    <property type="entry name" value="ROCK_SBD"/>
    <property type="match status" value="1"/>
</dbReference>
<comment type="subcellular location">
    <subcellularLocation>
        <location evidence="3">Cell membrane</location>
    </subcellularLocation>
    <subcellularLocation>
        <location evidence="4">Cytoplasm</location>
        <location evidence="4">Cytoskeleton</location>
    </subcellularLocation>
    <subcellularLocation>
        <location evidence="2">Endomembrane system</location>
        <topology evidence="2">Peripheral membrane protein</topology>
    </subcellularLocation>
</comment>
<feature type="coiled-coil region" evidence="24">
    <location>
        <begin position="962"/>
        <end position="989"/>
    </location>
</feature>
<dbReference type="GeneTree" id="ENSGT01030000234517"/>
<accession>A0A3Q2C8I3</accession>
<dbReference type="PANTHER" id="PTHR22988">
    <property type="entry name" value="MYOTONIC DYSTROPHY S/T KINASE-RELATED"/>
    <property type="match status" value="1"/>
</dbReference>
<dbReference type="GO" id="GO:0031032">
    <property type="term" value="P:actomyosin structure organization"/>
    <property type="evidence" value="ECO:0007669"/>
    <property type="project" value="TreeGrafter"/>
</dbReference>
<evidence type="ECO:0000256" key="20">
    <source>
        <dbReference type="ARBA" id="ARBA00023136"/>
    </source>
</evidence>
<reference evidence="30" key="1">
    <citation type="submission" date="2025-08" db="UniProtKB">
        <authorList>
            <consortium name="Ensembl"/>
        </authorList>
    </citation>
    <scope>IDENTIFICATION</scope>
</reference>
<keyword evidence="18" id="KW-0460">Magnesium</keyword>
<evidence type="ECO:0000259" key="28">
    <source>
        <dbReference type="PROSITE" id="PS51285"/>
    </source>
</evidence>
<dbReference type="FunFam" id="3.30.200.20:FF:000072">
    <property type="entry name" value="Rho-associated protein kinase 2"/>
    <property type="match status" value="1"/>
</dbReference>
<dbReference type="InterPro" id="IPR015008">
    <property type="entry name" value="ROCK_Rho-bd_dom"/>
</dbReference>
<evidence type="ECO:0000256" key="3">
    <source>
        <dbReference type="ARBA" id="ARBA00004236"/>
    </source>
</evidence>
<evidence type="ECO:0000256" key="7">
    <source>
        <dbReference type="ARBA" id="ARBA00022475"/>
    </source>
</evidence>
<dbReference type="InterPro" id="IPR011009">
    <property type="entry name" value="Kinase-like_dom_sf"/>
</dbReference>
<keyword evidence="21" id="KW-0206">Cytoskeleton</keyword>
<dbReference type="Pfam" id="PF00069">
    <property type="entry name" value="Pkinase"/>
    <property type="match status" value="1"/>
</dbReference>
<dbReference type="InterPro" id="IPR000719">
    <property type="entry name" value="Prot_kinase_dom"/>
</dbReference>
<keyword evidence="19 22" id="KW-0175">Coiled coil</keyword>
<dbReference type="Gene3D" id="3.30.200.20">
    <property type="entry name" value="Phosphorylase Kinase, domain 1"/>
    <property type="match status" value="1"/>
</dbReference>
<evidence type="ECO:0000256" key="11">
    <source>
        <dbReference type="ARBA" id="ARBA00022679"/>
    </source>
</evidence>
<dbReference type="PROSITE" id="PS51285">
    <property type="entry name" value="AGC_KINASE_CTER"/>
    <property type="match status" value="1"/>
</dbReference>
<evidence type="ECO:0000259" key="26">
    <source>
        <dbReference type="PROSITE" id="PS50011"/>
    </source>
</evidence>
<evidence type="ECO:0000256" key="10">
    <source>
        <dbReference type="ARBA" id="ARBA00022553"/>
    </source>
</evidence>
<dbReference type="GO" id="GO:0007266">
    <property type="term" value="P:Rho protein signal transduction"/>
    <property type="evidence" value="ECO:0007669"/>
    <property type="project" value="UniProtKB-UniRule"/>
</dbReference>
<dbReference type="GO" id="GO:0008270">
    <property type="term" value="F:zinc ion binding"/>
    <property type="evidence" value="ECO:0007669"/>
    <property type="project" value="UniProtKB-KW"/>
</dbReference>
<dbReference type="FunFam" id="3.30.60.20:FF:000036">
    <property type="entry name" value="Rho-associated protein kinase 1"/>
    <property type="match status" value="1"/>
</dbReference>
<comment type="cofactor">
    <cofactor evidence="1">
        <name>Mg(2+)</name>
        <dbReference type="ChEBI" id="CHEBI:18420"/>
    </cofactor>
</comment>
<evidence type="ECO:0000256" key="12">
    <source>
        <dbReference type="ARBA" id="ARBA00022723"/>
    </source>
</evidence>
<protein>
    <recommendedName>
        <fullName evidence="6">non-specific serine/threonine protein kinase</fullName>
        <ecNumber evidence="6">2.7.11.1</ecNumber>
    </recommendedName>
</protein>
<dbReference type="EC" id="2.7.11.1" evidence="6"/>
<dbReference type="Ensembl" id="ENSCVAT00000014177.1">
    <property type="protein sequence ID" value="ENSCVAP00000000987.1"/>
    <property type="gene ID" value="ENSCVAG00000001937.1"/>
</dbReference>
<dbReference type="Gene3D" id="1.20.5.340">
    <property type="match status" value="1"/>
</dbReference>
<dbReference type="SUPFAM" id="SSF103652">
    <property type="entry name" value="G protein-binding domain"/>
    <property type="match status" value="1"/>
</dbReference>
<keyword evidence="8" id="KW-0963">Cytoplasm</keyword>
<dbReference type="GO" id="GO:0031267">
    <property type="term" value="F:small GTPase binding"/>
    <property type="evidence" value="ECO:0007669"/>
    <property type="project" value="InterPro"/>
</dbReference>
<feature type="compositionally biased region" description="Polar residues" evidence="25">
    <location>
        <begin position="1246"/>
        <end position="1263"/>
    </location>
</feature>
<dbReference type="GO" id="GO:0012505">
    <property type="term" value="C:endomembrane system"/>
    <property type="evidence" value="ECO:0007669"/>
    <property type="project" value="UniProtKB-SubCell"/>
</dbReference>
<evidence type="ECO:0000313" key="30">
    <source>
        <dbReference type="Ensembl" id="ENSCVAP00000000987.1"/>
    </source>
</evidence>
<evidence type="ECO:0000256" key="5">
    <source>
        <dbReference type="ARBA" id="ARBA00009903"/>
    </source>
</evidence>
<evidence type="ECO:0000256" key="24">
    <source>
        <dbReference type="SAM" id="Coils"/>
    </source>
</evidence>
<keyword evidence="31" id="KW-1185">Reference proteome</keyword>
<dbReference type="GO" id="GO:0005886">
    <property type="term" value="C:plasma membrane"/>
    <property type="evidence" value="ECO:0007669"/>
    <property type="project" value="UniProtKB-SubCell"/>
</dbReference>
<reference evidence="30" key="2">
    <citation type="submission" date="2025-09" db="UniProtKB">
        <authorList>
            <consortium name="Ensembl"/>
        </authorList>
    </citation>
    <scope>IDENTIFICATION</scope>
</reference>
<keyword evidence="17 23" id="KW-0067">ATP-binding</keyword>
<dbReference type="OMA" id="AFECKNC"/>
<keyword evidence="9" id="KW-0723">Serine/threonine-protein kinase</keyword>
<evidence type="ECO:0000256" key="9">
    <source>
        <dbReference type="ARBA" id="ARBA00022527"/>
    </source>
</evidence>
<evidence type="ECO:0000256" key="14">
    <source>
        <dbReference type="ARBA" id="ARBA00022771"/>
    </source>
</evidence>
<dbReference type="SMART" id="SM00109">
    <property type="entry name" value="C1"/>
    <property type="match status" value="1"/>
</dbReference>
<evidence type="ECO:0000256" key="4">
    <source>
        <dbReference type="ARBA" id="ARBA00004245"/>
    </source>
</evidence>
<evidence type="ECO:0000313" key="31">
    <source>
        <dbReference type="Proteomes" id="UP000265020"/>
    </source>
</evidence>
<feature type="coiled-coil region" evidence="24">
    <location>
        <begin position="17"/>
        <end position="47"/>
    </location>
</feature>
<keyword evidence="13 23" id="KW-0547">Nucleotide-binding</keyword>
<sequence>SMNALAHDLNYPVLRKNKNIEAFLKRYEKLVNELRELQVKLDDFEKVKLIGRGAYGEVQLVRHKASKKVYAMKQLSKFEMIKRSESAFFWEERHIMAFSNSPWIVQLCCAFQDDRHLYMVMEFMPGGDLVTLTINYDIPEKWARFYTAEVVLALDAIHSMGFIHRDVKPDNMLLDQQGHLKLADFGTCMRMDSTGMVHCETAVGTPDYISPEVLQSQGSDGIYGRECDWWSVGVFLYELLVGETPFYAESLIGTYGKIMNHHNSLVFPDDAEMSQDAKDLICAFLTDRNDRLGRTGVDEIKRHPFFKNEQWNFDNIRDTVAPVVPELHSDIDTSNFDDIAVDKGAAETFPTPRAFAGNQLPFIGFTYFKDDQHFFLSFPSEQLLEKVNQLEEQLDHEMQELRLEASLRQLERERALLQQQSAENLRKVEMEADRKRILENQINCLKDQLEDMKKKNRDSHIFNENNVQLQKQLEEANSALQAEQKATALLKKSQSEAQKQAQNLEVSLKEMEKKCSSLEANKAEQEKQIWELQAELEEEKRERNLSTEALADLQVTISVLEDEVKEAKSSLSKVKDEKKELQTKLNNLEKEKNKQEIDLTFKLKSLQQSLEQEEAEHKATKAKLSDKKETYQSIEEAKSEALKEMESTLEEERSLKQQVEENLLQLKKDHSMLEWDHKQAQQKLDELQAQKEKLSEEVMDLTLRLEQEIQKRSKSQSELKAHKQQVSVLTSSEKQLKQEFNQLLDMKQSLEKQNQELRREKQEADGQLKELMDQLEDEQNFNTLYRKQIHELKDENDEKNKMYQEAQQQLAEYQEERASMAAQLESSLKKADSERLARSVAEEQYSDLEKEKIMKELEIKDMMARHKQELNEKEATITSLEESNRTLTVDVGNLASEKEELNNQLKELEQELQKAKETEKKIESQKLSLEKQIQTEKTLKIQAVNKLSEVMAKRKDQERGGIRIVNSEVHKTKQENRKLQQDLKAERQKINSILFKHQKELEDVQALLVDESHHCQELQMILDSRESDIEHLRCQLTSLSVHSLDTTSISSNNDLEIISPCIIEHLKILLHGFPFFLLKLFHVRPITQTDCYRADVKEIPRIFQILYANEGESKREQEEAEESSPSERSPFVSHKGHEFVGTIYHLPSSCDACSRPLWNVFKPPAALECRCCHAKFHRDHLDKKEEVIPPCKVNYDVSTAKDLLLLTGSQTEQQRWVRHLLKRIPRKTSTLSPPPAARNISDDSLPRSSPQVSPHSSPRTSPRLSHRRAIKVQSTRHQQTSENSR</sequence>
<dbReference type="PROSITE" id="PS50011">
    <property type="entry name" value="PROTEIN_KINASE_DOM"/>
    <property type="match status" value="1"/>
</dbReference>
<feature type="binding site" evidence="23">
    <location>
        <position position="73"/>
    </location>
    <ligand>
        <name>ATP</name>
        <dbReference type="ChEBI" id="CHEBI:30616"/>
    </ligand>
</feature>
<keyword evidence="14" id="KW-0863">Zinc-finger</keyword>
<dbReference type="Pfam" id="PF08912">
    <property type="entry name" value="Rho_Binding"/>
    <property type="match status" value="1"/>
</dbReference>
<keyword evidence="16" id="KW-0862">Zinc</keyword>
<dbReference type="InterPro" id="IPR000961">
    <property type="entry name" value="AGC-kinase_C"/>
</dbReference>
<dbReference type="PROSITE" id="PS00107">
    <property type="entry name" value="PROTEIN_KINASE_ATP"/>
    <property type="match status" value="1"/>
</dbReference>
<evidence type="ECO:0000256" key="13">
    <source>
        <dbReference type="ARBA" id="ARBA00022741"/>
    </source>
</evidence>
<dbReference type="GO" id="GO:0005737">
    <property type="term" value="C:cytoplasm"/>
    <property type="evidence" value="ECO:0007669"/>
    <property type="project" value="TreeGrafter"/>
</dbReference>
<dbReference type="SUPFAM" id="SSF57889">
    <property type="entry name" value="Cysteine-rich domain"/>
    <property type="match status" value="1"/>
</dbReference>
<feature type="domain" description="RhoBD" evidence="29">
    <location>
        <begin position="888"/>
        <end position="956"/>
    </location>
</feature>
<evidence type="ECO:0000259" key="27">
    <source>
        <dbReference type="PROSITE" id="PS50081"/>
    </source>
</evidence>
<evidence type="ECO:0000256" key="2">
    <source>
        <dbReference type="ARBA" id="ARBA00004184"/>
    </source>
</evidence>
<feature type="region of interest" description="Disordered" evidence="25">
    <location>
        <begin position="1227"/>
        <end position="1285"/>
    </location>
</feature>
<feature type="region of interest" description="Disordered" evidence="25">
    <location>
        <begin position="1113"/>
        <end position="1132"/>
    </location>
</feature>
<dbReference type="InterPro" id="IPR017441">
    <property type="entry name" value="Protein_kinase_ATP_BS"/>
</dbReference>
<dbReference type="FunFam" id="1.10.510.10:FF:000047">
    <property type="entry name" value="Rho-associated protein kinase 1"/>
    <property type="match status" value="1"/>
</dbReference>
<dbReference type="CDD" id="cd05596">
    <property type="entry name" value="STKc_ROCK"/>
    <property type="match status" value="1"/>
</dbReference>
<dbReference type="PROSITE" id="PS51859">
    <property type="entry name" value="RHO_BD"/>
    <property type="match status" value="1"/>
</dbReference>
<organism evidence="30 31">
    <name type="scientific">Cyprinodon variegatus</name>
    <name type="common">Sheepshead minnow</name>
    <dbReference type="NCBI Taxonomy" id="28743"/>
    <lineage>
        <taxon>Eukaryota</taxon>
        <taxon>Metazoa</taxon>
        <taxon>Chordata</taxon>
        <taxon>Craniata</taxon>
        <taxon>Vertebrata</taxon>
        <taxon>Euteleostomi</taxon>
        <taxon>Actinopterygii</taxon>
        <taxon>Neopterygii</taxon>
        <taxon>Teleostei</taxon>
        <taxon>Neoteleostei</taxon>
        <taxon>Acanthomorphata</taxon>
        <taxon>Ovalentaria</taxon>
        <taxon>Atherinomorphae</taxon>
        <taxon>Cyprinodontiformes</taxon>
        <taxon>Cyprinodontidae</taxon>
        <taxon>Cyprinodon</taxon>
    </lineage>
</organism>
<dbReference type="InterPro" id="IPR008271">
    <property type="entry name" value="Ser/Thr_kinase_AS"/>
</dbReference>
<keyword evidence="15" id="KW-0418">Kinase</keyword>
<dbReference type="Proteomes" id="UP000265020">
    <property type="component" value="Unassembled WGS sequence"/>
</dbReference>
<dbReference type="GO" id="GO:0005813">
    <property type="term" value="C:centrosome"/>
    <property type="evidence" value="ECO:0007669"/>
    <property type="project" value="TreeGrafter"/>
</dbReference>
<evidence type="ECO:0000259" key="29">
    <source>
        <dbReference type="PROSITE" id="PS51859"/>
    </source>
</evidence>
<dbReference type="PROSITE" id="PS50081">
    <property type="entry name" value="ZF_DAG_PE_2"/>
    <property type="match status" value="1"/>
</dbReference>